<evidence type="ECO:0000256" key="2">
    <source>
        <dbReference type="ARBA" id="ARBA00022448"/>
    </source>
</evidence>
<feature type="transmembrane region" description="Helical" evidence="7">
    <location>
        <begin position="53"/>
        <end position="78"/>
    </location>
</feature>
<dbReference type="InterPro" id="IPR010573">
    <property type="entry name" value="MFS_Str1/Tri12-like"/>
</dbReference>
<feature type="transmembrane region" description="Helical" evidence="7">
    <location>
        <begin position="254"/>
        <end position="278"/>
    </location>
</feature>
<dbReference type="RefSeq" id="XP_022497658.1">
    <property type="nucleotide sequence ID" value="XM_022646402.1"/>
</dbReference>
<dbReference type="EMBL" id="LVCJ01000061">
    <property type="protein sequence ID" value="OAL31728.1"/>
    <property type="molecule type" value="Genomic_DNA"/>
</dbReference>
<dbReference type="PANTHER" id="PTHR23501">
    <property type="entry name" value="MAJOR FACILITATOR SUPERFAMILY"/>
    <property type="match status" value="1"/>
</dbReference>
<dbReference type="AlphaFoldDB" id="A0A178CPD8"/>
<feature type="transmembrane region" description="Helical" evidence="7">
    <location>
        <begin position="322"/>
        <end position="343"/>
    </location>
</feature>
<evidence type="ECO:0000259" key="8">
    <source>
        <dbReference type="PROSITE" id="PS50850"/>
    </source>
</evidence>
<evidence type="ECO:0000256" key="3">
    <source>
        <dbReference type="ARBA" id="ARBA00022692"/>
    </source>
</evidence>
<dbReference type="GO" id="GO:0005886">
    <property type="term" value="C:plasma membrane"/>
    <property type="evidence" value="ECO:0007669"/>
    <property type="project" value="TreeGrafter"/>
</dbReference>
<sequence>MSPDHEKHQGATAADTALEHHHPSLSGDDEIQMHEHEVTRLDQIVTRVPMRTWLAVVSMGWLYIVSLATFLCLVPVITIINEDVGPSPEYSWMANAWTVAAGTGIILTGSLSDLVGRRWFIIGCGIAAIIGDEKKPEKKLNQFFAPAIVAFIFQGLNQAGCLTTFACIAELVPTRTRGIVIGIISLGSAGFVMCGSLIGHAVSYNTAPTWRTVFWMSLAGNIVGTVAVAVTYFPARALARPTGSRREILKSFDYIGILGIMIGPTLFLMGICWVPEYGATSGRFLGPFITGCIVIILLGVYEAKWARNPLLHPYLFRRIRTFTLILVCAGVGGMLFYSLQVFWPTYLTLIFEGNSWSKVGIDGFTFGIGTNLGGSGAAILLPFLGPKVGTRNILAFGVLLQVLFIPMMCLVDETRKSMALAFSFMAGVGIGIIELLTILLVQLATPDEWIGFATGALGLVRSMGGSAGSAIYLTIFQDRSAALVPEYVSAAAIEAGLPEASLPELLGVLTGVVTDVPLTSIPGVTSTILESSVLALKKAYLASFRYVWLTSIPFGVIAFFCAVATKDLSHHLTKKVAQHMTYDEKPKADGEAAATHEEDIKAAE</sequence>
<dbReference type="InterPro" id="IPR020846">
    <property type="entry name" value="MFS_dom"/>
</dbReference>
<dbReference type="SUPFAM" id="SSF103473">
    <property type="entry name" value="MFS general substrate transporter"/>
    <property type="match status" value="1"/>
</dbReference>
<feature type="transmembrane region" description="Helical" evidence="7">
    <location>
        <begin position="284"/>
        <end position="301"/>
    </location>
</feature>
<feature type="region of interest" description="Disordered" evidence="6">
    <location>
        <begin position="583"/>
        <end position="604"/>
    </location>
</feature>
<feature type="transmembrane region" description="Helical" evidence="7">
    <location>
        <begin position="115"/>
        <end position="131"/>
    </location>
</feature>
<evidence type="ECO:0000256" key="6">
    <source>
        <dbReference type="SAM" id="MobiDB-lite"/>
    </source>
</evidence>
<organism evidence="9 10">
    <name type="scientific">Fonsecaea nubica</name>
    <dbReference type="NCBI Taxonomy" id="856822"/>
    <lineage>
        <taxon>Eukaryota</taxon>
        <taxon>Fungi</taxon>
        <taxon>Dikarya</taxon>
        <taxon>Ascomycota</taxon>
        <taxon>Pezizomycotina</taxon>
        <taxon>Eurotiomycetes</taxon>
        <taxon>Chaetothyriomycetidae</taxon>
        <taxon>Chaetothyriales</taxon>
        <taxon>Herpotrichiellaceae</taxon>
        <taxon>Fonsecaea</taxon>
    </lineage>
</organism>
<dbReference type="GO" id="GO:0022857">
    <property type="term" value="F:transmembrane transporter activity"/>
    <property type="evidence" value="ECO:0007669"/>
    <property type="project" value="InterPro"/>
</dbReference>
<reference evidence="9 10" key="1">
    <citation type="submission" date="2016-03" db="EMBL/GenBank/DDBJ databases">
        <title>The draft genome sequence of Fonsecaea nubica causative agent of cutaneous subcutaneous infection in human host.</title>
        <authorList>
            <person name="Costa F."/>
            <person name="Sybren D.H."/>
            <person name="Raittz R.T."/>
            <person name="Weiss V.A."/>
            <person name="Leao A.C."/>
            <person name="Gomes R."/>
            <person name="De Souza E.M."/>
            <person name="Pedrosa F.O."/>
            <person name="Steffens M.B."/>
            <person name="Bombassaro A."/>
            <person name="Tadra-Sfeir M.Z."/>
            <person name="Moreno L.F."/>
            <person name="Najafzadeh M.J."/>
            <person name="Felipe M.S."/>
            <person name="Teixeira M."/>
            <person name="Sun J."/>
            <person name="Xi L."/>
            <person name="Castro M.A."/>
            <person name="Vicente V.A."/>
        </authorList>
    </citation>
    <scope>NUCLEOTIDE SEQUENCE [LARGE SCALE GENOMIC DNA]</scope>
    <source>
        <strain evidence="9 10">CBS 269.64</strain>
    </source>
</reference>
<feature type="transmembrane region" description="Helical" evidence="7">
    <location>
        <begin position="179"/>
        <end position="202"/>
    </location>
</feature>
<feature type="transmembrane region" description="Helical" evidence="7">
    <location>
        <begin position="449"/>
        <end position="473"/>
    </location>
</feature>
<dbReference type="Pfam" id="PF06609">
    <property type="entry name" value="TRI12"/>
    <property type="match status" value="1"/>
</dbReference>
<feature type="transmembrane region" description="Helical" evidence="7">
    <location>
        <begin position="90"/>
        <end position="108"/>
    </location>
</feature>
<evidence type="ECO:0000313" key="10">
    <source>
        <dbReference type="Proteomes" id="UP000185904"/>
    </source>
</evidence>
<keyword evidence="10" id="KW-1185">Reference proteome</keyword>
<feature type="transmembrane region" description="Helical" evidence="7">
    <location>
        <begin position="546"/>
        <end position="565"/>
    </location>
</feature>
<dbReference type="PANTHER" id="PTHR23501:SF109">
    <property type="entry name" value="MAJOR FACILITATOR SUPERFAMILY (MFS) PROFILE DOMAIN-CONTAINING PROTEIN-RELATED"/>
    <property type="match status" value="1"/>
</dbReference>
<feature type="region of interest" description="Disordered" evidence="6">
    <location>
        <begin position="1"/>
        <end position="29"/>
    </location>
</feature>
<protein>
    <recommendedName>
        <fullName evidence="8">Major facilitator superfamily (MFS) profile domain-containing protein</fullName>
    </recommendedName>
</protein>
<feature type="transmembrane region" description="Helical" evidence="7">
    <location>
        <begin position="143"/>
        <end position="167"/>
    </location>
</feature>
<name>A0A178CPD8_9EURO</name>
<dbReference type="Gene3D" id="1.20.1250.20">
    <property type="entry name" value="MFS general substrate transporter like domains"/>
    <property type="match status" value="1"/>
</dbReference>
<dbReference type="InterPro" id="IPR036259">
    <property type="entry name" value="MFS_trans_sf"/>
</dbReference>
<evidence type="ECO:0000313" key="9">
    <source>
        <dbReference type="EMBL" id="OAL31728.1"/>
    </source>
</evidence>
<keyword evidence="4 7" id="KW-1133">Transmembrane helix</keyword>
<dbReference type="Proteomes" id="UP000185904">
    <property type="component" value="Unassembled WGS sequence"/>
</dbReference>
<feature type="transmembrane region" description="Helical" evidence="7">
    <location>
        <begin position="393"/>
        <end position="411"/>
    </location>
</feature>
<comment type="caution">
    <text evidence="9">The sequence shown here is derived from an EMBL/GenBank/DDBJ whole genome shotgun (WGS) entry which is preliminary data.</text>
</comment>
<feature type="transmembrane region" description="Helical" evidence="7">
    <location>
        <begin position="418"/>
        <end position="443"/>
    </location>
</feature>
<dbReference type="OrthoDB" id="4143805at2759"/>
<gene>
    <name evidence="9" type="ORF">AYO20_08121</name>
</gene>
<proteinExistence type="predicted"/>
<feature type="transmembrane region" description="Helical" evidence="7">
    <location>
        <begin position="214"/>
        <end position="233"/>
    </location>
</feature>
<keyword evidence="2" id="KW-0813">Transport</keyword>
<keyword evidence="5 7" id="KW-0472">Membrane</keyword>
<evidence type="ECO:0000256" key="1">
    <source>
        <dbReference type="ARBA" id="ARBA00004141"/>
    </source>
</evidence>
<evidence type="ECO:0000256" key="4">
    <source>
        <dbReference type="ARBA" id="ARBA00022989"/>
    </source>
</evidence>
<evidence type="ECO:0000256" key="5">
    <source>
        <dbReference type="ARBA" id="ARBA00023136"/>
    </source>
</evidence>
<accession>A0A178CPD8</accession>
<dbReference type="PROSITE" id="PS50850">
    <property type="entry name" value="MFS"/>
    <property type="match status" value="1"/>
</dbReference>
<dbReference type="GeneID" id="34591529"/>
<keyword evidence="3 7" id="KW-0812">Transmembrane</keyword>
<evidence type="ECO:0000256" key="7">
    <source>
        <dbReference type="SAM" id="Phobius"/>
    </source>
</evidence>
<comment type="subcellular location">
    <subcellularLocation>
        <location evidence="1">Membrane</location>
        <topology evidence="1">Multi-pass membrane protein</topology>
    </subcellularLocation>
</comment>
<feature type="domain" description="Major facilitator superfamily (MFS) profile" evidence="8">
    <location>
        <begin position="52"/>
        <end position="519"/>
    </location>
</feature>